<keyword evidence="9 11" id="KW-0472">Membrane</keyword>
<keyword evidence="8 11" id="KW-0560">Oxidoreductase</keyword>
<dbReference type="PROSITE" id="PS00911">
    <property type="entry name" value="DHODEHASE_1"/>
    <property type="match status" value="1"/>
</dbReference>
<dbReference type="GO" id="GO:0044205">
    <property type="term" value="P:'de novo' UMP biosynthetic process"/>
    <property type="evidence" value="ECO:0007669"/>
    <property type="project" value="UniProtKB-UniRule"/>
</dbReference>
<comment type="caution">
    <text evidence="13">The sequence shown here is derived from an EMBL/GenBank/DDBJ whole genome shotgun (WGS) entry which is preliminary data.</text>
</comment>
<dbReference type="InterPro" id="IPR001295">
    <property type="entry name" value="Dihydroorotate_DH_CS"/>
</dbReference>
<dbReference type="InterPro" id="IPR005719">
    <property type="entry name" value="Dihydroorotate_DH_2"/>
</dbReference>
<evidence type="ECO:0000256" key="8">
    <source>
        <dbReference type="ARBA" id="ARBA00023002"/>
    </source>
</evidence>
<sequence>MYQLIRSVFFWFDAEKVHYFAMNALRFFCSVDFIKKILAANFQTKNKALAFESWGLEFKNRVGLAAGFDKNAKYLRELEVLGFGCVEIGTVTPKPQDGNDKPRLFRLPKDKAIINRMGFNNEGVKVVAERLKKWRENEVRSKKYDSSGTQLITHHSSLIIGGNIGKNKVTPNEDAWKDYEICFNELFDYVDYFVVNVSSPNTPGLRELQEKDSLRKILSHLQTLRTERLKLKTDSIVEKPILLKIAPDLTQSQLDDVIDLAREIQLDGLVASNTTISREGLTADAATVTAIGAGGLSGLPVKQRSTEIVQYITQKTNGVIPVIASGGIFTSADANEKLNAGAVLVQVWTGFIYEGPGIAKKICNNIHQ</sequence>
<dbReference type="Pfam" id="PF01180">
    <property type="entry name" value="DHO_dh"/>
    <property type="match status" value="1"/>
</dbReference>
<comment type="pathway">
    <text evidence="3 11">Pyrimidine metabolism; UMP biosynthesis via de novo pathway; orotate from (S)-dihydroorotate (quinone route): step 1/1.</text>
</comment>
<dbReference type="UniPathway" id="UPA00070">
    <property type="reaction ID" value="UER00946"/>
</dbReference>
<keyword evidence="11" id="KW-1003">Cell membrane</keyword>
<keyword evidence="6 11" id="KW-0288">FMN</keyword>
<feature type="binding site" evidence="11">
    <location>
        <position position="90"/>
    </location>
    <ligand>
        <name>FMN</name>
        <dbReference type="ChEBI" id="CHEBI:58210"/>
    </ligand>
</feature>
<comment type="similarity">
    <text evidence="4 11">Belongs to the dihydroorotate dehydrogenase family. Type 2 subfamily.</text>
</comment>
<dbReference type="PROSITE" id="PS00912">
    <property type="entry name" value="DHODEHASE_2"/>
    <property type="match status" value="1"/>
</dbReference>
<feature type="binding site" evidence="11">
    <location>
        <position position="196"/>
    </location>
    <ligand>
        <name>FMN</name>
        <dbReference type="ChEBI" id="CHEBI:58210"/>
    </ligand>
</feature>
<feature type="binding site" evidence="11">
    <location>
        <position position="298"/>
    </location>
    <ligand>
        <name>FMN</name>
        <dbReference type="ChEBI" id="CHEBI:58210"/>
    </ligand>
</feature>
<dbReference type="PANTHER" id="PTHR48109">
    <property type="entry name" value="DIHYDROOROTATE DEHYDROGENASE (QUINONE), MITOCHONDRIAL-RELATED"/>
    <property type="match status" value="1"/>
</dbReference>
<feature type="binding site" evidence="11">
    <location>
        <position position="272"/>
    </location>
    <ligand>
        <name>FMN</name>
        <dbReference type="ChEBI" id="CHEBI:58210"/>
    </ligand>
</feature>
<dbReference type="GO" id="GO:0005737">
    <property type="term" value="C:cytoplasm"/>
    <property type="evidence" value="ECO:0007669"/>
    <property type="project" value="InterPro"/>
</dbReference>
<name>A0A4Q1CI71_9BACT</name>
<dbReference type="InterPro" id="IPR050074">
    <property type="entry name" value="DHO_dehydrogenase"/>
</dbReference>
<dbReference type="GO" id="GO:0005886">
    <property type="term" value="C:plasma membrane"/>
    <property type="evidence" value="ECO:0007669"/>
    <property type="project" value="UniProtKB-SubCell"/>
</dbReference>
<proteinExistence type="inferred from homology"/>
<evidence type="ECO:0000256" key="2">
    <source>
        <dbReference type="ARBA" id="ARBA00004370"/>
    </source>
</evidence>
<dbReference type="PANTHER" id="PTHR48109:SF4">
    <property type="entry name" value="DIHYDROOROTATE DEHYDROGENASE (QUINONE), MITOCHONDRIAL"/>
    <property type="match status" value="1"/>
</dbReference>
<dbReference type="NCBIfam" id="NF003652">
    <property type="entry name" value="PRK05286.2-5"/>
    <property type="match status" value="1"/>
</dbReference>
<dbReference type="RefSeq" id="WP_129131374.1">
    <property type="nucleotide sequence ID" value="NZ_SDHW01000003.1"/>
</dbReference>
<keyword evidence="7 11" id="KW-0665">Pyrimidine biosynthesis</keyword>
<protein>
    <recommendedName>
        <fullName evidence="11">Dihydroorotate dehydrogenase (quinone)</fullName>
        <ecNumber evidence="11">1.3.5.2</ecNumber>
    </recommendedName>
    <alternativeName>
        <fullName evidence="11">DHOdehase</fullName>
        <shortName evidence="11">DHOD</shortName>
        <shortName evidence="11">DHODase</shortName>
    </alternativeName>
    <alternativeName>
        <fullName evidence="11">Dihydroorotate oxidase</fullName>
    </alternativeName>
</protein>
<evidence type="ECO:0000256" key="10">
    <source>
        <dbReference type="ARBA" id="ARBA00048639"/>
    </source>
</evidence>
<evidence type="ECO:0000259" key="12">
    <source>
        <dbReference type="Pfam" id="PF01180"/>
    </source>
</evidence>
<comment type="caution">
    <text evidence="11">Lacks conserved residue(s) required for the propagation of feature annotation.</text>
</comment>
<dbReference type="NCBIfam" id="NF003645">
    <property type="entry name" value="PRK05286.1-2"/>
    <property type="match status" value="1"/>
</dbReference>
<reference evidence="13 14" key="1">
    <citation type="submission" date="2019-01" db="EMBL/GenBank/DDBJ databases">
        <title>Lacibacter sp. strain TTM-7.</title>
        <authorList>
            <person name="Chen W.-M."/>
        </authorList>
    </citation>
    <scope>NUCLEOTIDE SEQUENCE [LARGE SCALE GENOMIC DNA]</scope>
    <source>
        <strain evidence="13 14">TTM-7</strain>
    </source>
</reference>
<accession>A0A4Q1CI71</accession>
<evidence type="ECO:0000256" key="7">
    <source>
        <dbReference type="ARBA" id="ARBA00022975"/>
    </source>
</evidence>
<keyword evidence="5 11" id="KW-0285">Flavoprotein</keyword>
<comment type="subcellular location">
    <subcellularLocation>
        <location evidence="11">Cell membrane</location>
        <topology evidence="11">Peripheral membrane protein</topology>
    </subcellularLocation>
    <subcellularLocation>
        <location evidence="2">Membrane</location>
    </subcellularLocation>
</comment>
<comment type="catalytic activity">
    <reaction evidence="10 11">
        <text>(S)-dihydroorotate + a quinone = orotate + a quinol</text>
        <dbReference type="Rhea" id="RHEA:30187"/>
        <dbReference type="ChEBI" id="CHEBI:24646"/>
        <dbReference type="ChEBI" id="CHEBI:30839"/>
        <dbReference type="ChEBI" id="CHEBI:30864"/>
        <dbReference type="ChEBI" id="CHEBI:132124"/>
        <dbReference type="EC" id="1.3.5.2"/>
    </reaction>
</comment>
<feature type="binding site" evidence="11">
    <location>
        <position position="70"/>
    </location>
    <ligand>
        <name>substrate</name>
    </ligand>
</feature>
<gene>
    <name evidence="11" type="primary">pyrD</name>
    <name evidence="13" type="ORF">ESA94_13210</name>
</gene>
<dbReference type="Proteomes" id="UP000290204">
    <property type="component" value="Unassembled WGS sequence"/>
</dbReference>
<dbReference type="NCBIfam" id="TIGR01036">
    <property type="entry name" value="pyrD_sub2"/>
    <property type="match status" value="1"/>
</dbReference>
<feature type="binding site" evidence="11">
    <location>
        <position position="327"/>
    </location>
    <ligand>
        <name>FMN</name>
        <dbReference type="ChEBI" id="CHEBI:58210"/>
    </ligand>
</feature>
<dbReference type="OrthoDB" id="9802377at2"/>
<comment type="cofactor">
    <cofactor evidence="11">
        <name>FMN</name>
        <dbReference type="ChEBI" id="CHEBI:58210"/>
    </cofactor>
    <text evidence="11">Binds 1 FMN per subunit.</text>
</comment>
<feature type="domain" description="Dihydroorotate dehydrogenase catalytic" evidence="12">
    <location>
        <begin position="49"/>
        <end position="367"/>
    </location>
</feature>
<dbReference type="InterPro" id="IPR005720">
    <property type="entry name" value="Dihydroorotate_DH_cat"/>
</dbReference>
<organism evidence="13 14">
    <name type="scientific">Lacibacter luteus</name>
    <dbReference type="NCBI Taxonomy" id="2508719"/>
    <lineage>
        <taxon>Bacteria</taxon>
        <taxon>Pseudomonadati</taxon>
        <taxon>Bacteroidota</taxon>
        <taxon>Chitinophagia</taxon>
        <taxon>Chitinophagales</taxon>
        <taxon>Chitinophagaceae</taxon>
        <taxon>Lacibacter</taxon>
    </lineage>
</organism>
<keyword evidence="14" id="KW-1185">Reference proteome</keyword>
<evidence type="ECO:0000313" key="14">
    <source>
        <dbReference type="Proteomes" id="UP000290204"/>
    </source>
</evidence>
<dbReference type="GO" id="GO:0006207">
    <property type="term" value="P:'de novo' pyrimidine nucleobase biosynthetic process"/>
    <property type="evidence" value="ECO:0007669"/>
    <property type="project" value="UniProtKB-UniRule"/>
</dbReference>
<evidence type="ECO:0000256" key="4">
    <source>
        <dbReference type="ARBA" id="ARBA00005359"/>
    </source>
</evidence>
<dbReference type="EMBL" id="SDHW01000003">
    <property type="protein sequence ID" value="RXK60000.1"/>
    <property type="molecule type" value="Genomic_DNA"/>
</dbReference>
<dbReference type="Gene3D" id="3.20.20.70">
    <property type="entry name" value="Aldolase class I"/>
    <property type="match status" value="1"/>
</dbReference>
<feature type="binding site" evidence="11">
    <location>
        <begin position="66"/>
        <end position="70"/>
    </location>
    <ligand>
        <name>FMN</name>
        <dbReference type="ChEBI" id="CHEBI:58210"/>
    </ligand>
</feature>
<feature type="binding site" evidence="11">
    <location>
        <position position="196"/>
    </location>
    <ligand>
        <name>substrate</name>
    </ligand>
</feature>
<feature type="binding site" evidence="11">
    <location>
        <begin position="115"/>
        <end position="119"/>
    </location>
    <ligand>
        <name>substrate</name>
    </ligand>
</feature>
<dbReference type="EC" id="1.3.5.2" evidence="11"/>
<dbReference type="InterPro" id="IPR013785">
    <property type="entry name" value="Aldolase_TIM"/>
</dbReference>
<feature type="binding site" evidence="11">
    <location>
        <position position="163"/>
    </location>
    <ligand>
        <name>FMN</name>
        <dbReference type="ChEBI" id="CHEBI:58210"/>
    </ligand>
</feature>
<dbReference type="AlphaFoldDB" id="A0A4Q1CI71"/>
<dbReference type="CDD" id="cd04738">
    <property type="entry name" value="DHOD_2_like"/>
    <property type="match status" value="1"/>
</dbReference>
<dbReference type="HAMAP" id="MF_00225">
    <property type="entry name" value="DHO_dh_type2"/>
    <property type="match status" value="1"/>
</dbReference>
<evidence type="ECO:0000256" key="1">
    <source>
        <dbReference type="ARBA" id="ARBA00003125"/>
    </source>
</evidence>
<evidence type="ECO:0000256" key="3">
    <source>
        <dbReference type="ARBA" id="ARBA00005161"/>
    </source>
</evidence>
<feature type="binding site" evidence="11">
    <location>
        <position position="244"/>
    </location>
    <ligand>
        <name>FMN</name>
        <dbReference type="ChEBI" id="CHEBI:58210"/>
    </ligand>
</feature>
<evidence type="ECO:0000256" key="6">
    <source>
        <dbReference type="ARBA" id="ARBA00022643"/>
    </source>
</evidence>
<evidence type="ECO:0000256" key="11">
    <source>
        <dbReference type="HAMAP-Rule" id="MF_00225"/>
    </source>
</evidence>
<evidence type="ECO:0000256" key="9">
    <source>
        <dbReference type="ARBA" id="ARBA00023136"/>
    </source>
</evidence>
<comment type="subunit">
    <text evidence="11">Monomer.</text>
</comment>
<feature type="active site" description="Nucleophile" evidence="11">
    <location>
        <position position="199"/>
    </location>
</feature>
<dbReference type="SUPFAM" id="SSF51395">
    <property type="entry name" value="FMN-linked oxidoreductases"/>
    <property type="match status" value="1"/>
</dbReference>
<evidence type="ECO:0000313" key="13">
    <source>
        <dbReference type="EMBL" id="RXK60000.1"/>
    </source>
</evidence>
<evidence type="ECO:0000256" key="5">
    <source>
        <dbReference type="ARBA" id="ARBA00022630"/>
    </source>
</evidence>
<comment type="function">
    <text evidence="1 11">Catalyzes the conversion of dihydroorotate to orotate with quinone as electron acceptor.</text>
</comment>
<feature type="binding site" evidence="11">
    <location>
        <position position="201"/>
    </location>
    <ligand>
        <name>substrate</name>
    </ligand>
</feature>
<feature type="binding site" evidence="11">
    <location>
        <begin position="273"/>
        <end position="274"/>
    </location>
    <ligand>
        <name>substrate</name>
    </ligand>
</feature>
<dbReference type="GO" id="GO:0106430">
    <property type="term" value="F:dihydroorotate dehydrogenase (quinone) activity"/>
    <property type="evidence" value="ECO:0007669"/>
    <property type="project" value="UniProtKB-EC"/>
</dbReference>